<dbReference type="EMBL" id="JAUHMF010000001">
    <property type="protein sequence ID" value="MDT8897736.1"/>
    <property type="molecule type" value="Genomic_DNA"/>
</dbReference>
<gene>
    <name evidence="2" type="ORF">QYE77_05610</name>
</gene>
<evidence type="ECO:0000313" key="2">
    <source>
        <dbReference type="EMBL" id="MDT8897736.1"/>
    </source>
</evidence>
<proteinExistence type="predicted"/>
<dbReference type="Proteomes" id="UP001254165">
    <property type="component" value="Unassembled WGS sequence"/>
</dbReference>
<organism evidence="2 3">
    <name type="scientific">Thermanaerothrix solaris</name>
    <dbReference type="NCBI Taxonomy" id="3058434"/>
    <lineage>
        <taxon>Bacteria</taxon>
        <taxon>Bacillati</taxon>
        <taxon>Chloroflexota</taxon>
        <taxon>Anaerolineae</taxon>
        <taxon>Anaerolineales</taxon>
        <taxon>Anaerolineaceae</taxon>
        <taxon>Thermanaerothrix</taxon>
    </lineage>
</organism>
<feature type="chain" id="PRO_5046274892" evidence="1">
    <location>
        <begin position="22"/>
        <end position="297"/>
    </location>
</feature>
<accession>A0ABU3NLL1</accession>
<sequence>MTGLRPLTRLLLVMGLMGLTACTPQVPSPTLLGTTPIPSPTLLLPTSVSIEPTLTPWIFPSGLVIEEHPLRNLPSVEPLYFEPLTGTFDQIMARHADLRTNVIQHNTFFDPQENAFELWTPWQGQRLEVVTKTNSANQVMAEVRRGDQVIYTLPLGQPGALSQVQGVWAQGDTWVAEVVYLTCHSVRTGESQSVECQPRGLIIQNGEVLNERYGYEEAFGFQWLNGKPFYFFQKSGWIGIHYHDQEIPLRYAEIPHYRCCSAAELNPLHAAQMVAFFARRGEQWYYVEAGLFTPGQQ</sequence>
<evidence type="ECO:0000256" key="1">
    <source>
        <dbReference type="SAM" id="SignalP"/>
    </source>
</evidence>
<dbReference type="RefSeq" id="WP_315624391.1">
    <property type="nucleotide sequence ID" value="NZ_JAUHMF010000001.1"/>
</dbReference>
<feature type="signal peptide" evidence="1">
    <location>
        <begin position="1"/>
        <end position="21"/>
    </location>
</feature>
<keyword evidence="3" id="KW-1185">Reference proteome</keyword>
<comment type="caution">
    <text evidence="2">The sequence shown here is derived from an EMBL/GenBank/DDBJ whole genome shotgun (WGS) entry which is preliminary data.</text>
</comment>
<reference evidence="2 3" key="1">
    <citation type="submission" date="2023-07" db="EMBL/GenBank/DDBJ databases">
        <title>Novel species of Thermanaerothrix with wide hydrolytic capabilities.</title>
        <authorList>
            <person name="Zayulina K.S."/>
            <person name="Podosokorskaya O.A."/>
            <person name="Elcheninov A.G."/>
        </authorList>
    </citation>
    <scope>NUCLEOTIDE SEQUENCE [LARGE SCALE GENOMIC DNA]</scope>
    <source>
        <strain evidence="2 3">4228-RoL</strain>
    </source>
</reference>
<protein>
    <submittedName>
        <fullName evidence="2">Uncharacterized protein</fullName>
    </submittedName>
</protein>
<evidence type="ECO:0000313" key="3">
    <source>
        <dbReference type="Proteomes" id="UP001254165"/>
    </source>
</evidence>
<dbReference type="PROSITE" id="PS51257">
    <property type="entry name" value="PROKAR_LIPOPROTEIN"/>
    <property type="match status" value="1"/>
</dbReference>
<name>A0ABU3NLL1_9CHLR</name>
<keyword evidence="1" id="KW-0732">Signal</keyword>